<evidence type="ECO:0000256" key="7">
    <source>
        <dbReference type="ARBA" id="ARBA00022692"/>
    </source>
</evidence>
<dbReference type="GO" id="GO:0016020">
    <property type="term" value="C:membrane"/>
    <property type="evidence" value="ECO:0007669"/>
    <property type="project" value="UniProtKB-SubCell"/>
</dbReference>
<dbReference type="InterPro" id="IPR003594">
    <property type="entry name" value="HATPase_dom"/>
</dbReference>
<dbReference type="Gene3D" id="1.10.287.130">
    <property type="match status" value="1"/>
</dbReference>
<keyword evidence="10 16" id="KW-0067">ATP-binding</keyword>
<dbReference type="GO" id="GO:0022857">
    <property type="term" value="F:transmembrane transporter activity"/>
    <property type="evidence" value="ECO:0007669"/>
    <property type="project" value="InterPro"/>
</dbReference>
<comment type="caution">
    <text evidence="16">The sequence shown here is derived from an EMBL/GenBank/DDBJ whole genome shotgun (WGS) entry which is preliminary data.</text>
</comment>
<keyword evidence="5" id="KW-0597">Phosphoprotein</keyword>
<dbReference type="InterPro" id="IPR036890">
    <property type="entry name" value="HATPase_C_sf"/>
</dbReference>
<evidence type="ECO:0000256" key="6">
    <source>
        <dbReference type="ARBA" id="ARBA00022679"/>
    </source>
</evidence>
<dbReference type="InterPro" id="IPR005467">
    <property type="entry name" value="His_kinase_dom"/>
</dbReference>
<dbReference type="Gene3D" id="3.30.450.20">
    <property type="entry name" value="PAS domain"/>
    <property type="match status" value="1"/>
</dbReference>
<feature type="transmembrane region" description="Helical" evidence="14">
    <location>
        <begin position="239"/>
        <end position="258"/>
    </location>
</feature>
<dbReference type="Gene3D" id="3.30.565.10">
    <property type="entry name" value="Histidine kinase-like ATPase, C-terminal domain"/>
    <property type="match status" value="1"/>
</dbReference>
<dbReference type="EMBL" id="JAUOPG010000004">
    <property type="protein sequence ID" value="MDO6453636.1"/>
    <property type="molecule type" value="Genomic_DNA"/>
</dbReference>
<dbReference type="InterPro" id="IPR038377">
    <property type="entry name" value="Na/Glc_symporter_sf"/>
</dbReference>
<accession>A0AAW7XHD4</accession>
<comment type="subcellular location">
    <subcellularLocation>
        <location evidence="2">Membrane</location>
        <topology evidence="2">Multi-pass membrane protein</topology>
    </subcellularLocation>
</comment>
<evidence type="ECO:0000256" key="11">
    <source>
        <dbReference type="ARBA" id="ARBA00022989"/>
    </source>
</evidence>
<feature type="transmembrane region" description="Helical" evidence="14">
    <location>
        <begin position="467"/>
        <end position="485"/>
    </location>
</feature>
<dbReference type="SUPFAM" id="SSF47384">
    <property type="entry name" value="Homodimeric domain of signal transducing histidine kinase"/>
    <property type="match status" value="1"/>
</dbReference>
<evidence type="ECO:0000256" key="8">
    <source>
        <dbReference type="ARBA" id="ARBA00022741"/>
    </source>
</evidence>
<dbReference type="CDD" id="cd00082">
    <property type="entry name" value="HisKA"/>
    <property type="match status" value="1"/>
</dbReference>
<comment type="catalytic activity">
    <reaction evidence="1">
        <text>ATP + protein L-histidine = ADP + protein N-phospho-L-histidine.</text>
        <dbReference type="EC" id="2.7.13.3"/>
    </reaction>
</comment>
<dbReference type="CDD" id="cd10322">
    <property type="entry name" value="SLC5sbd"/>
    <property type="match status" value="1"/>
</dbReference>
<dbReference type="InterPro" id="IPR004358">
    <property type="entry name" value="Sig_transdc_His_kin-like_C"/>
</dbReference>
<dbReference type="SMART" id="SM00387">
    <property type="entry name" value="HATPase_c"/>
    <property type="match status" value="1"/>
</dbReference>
<protein>
    <recommendedName>
        <fullName evidence="4">histidine kinase</fullName>
        <ecNumber evidence="4">2.7.13.3</ecNumber>
    </recommendedName>
</protein>
<keyword evidence="12" id="KW-0902">Two-component regulatory system</keyword>
<keyword evidence="6" id="KW-0808">Transferase</keyword>
<keyword evidence="9" id="KW-0418">Kinase</keyword>
<feature type="transmembrane region" description="Helical" evidence="14">
    <location>
        <begin position="367"/>
        <end position="390"/>
    </location>
</feature>
<proteinExistence type="inferred from homology"/>
<feature type="transmembrane region" description="Helical" evidence="14">
    <location>
        <begin position="68"/>
        <end position="92"/>
    </location>
</feature>
<dbReference type="EC" id="2.7.13.3" evidence="4"/>
<gene>
    <name evidence="16" type="ORF">Q4490_08665</name>
</gene>
<keyword evidence="11 14" id="KW-1133">Transmembrane helix</keyword>
<evidence type="ECO:0000256" key="9">
    <source>
        <dbReference type="ARBA" id="ARBA00022777"/>
    </source>
</evidence>
<dbReference type="AlphaFoldDB" id="A0AAW7XHD4"/>
<evidence type="ECO:0000256" key="4">
    <source>
        <dbReference type="ARBA" id="ARBA00012438"/>
    </source>
</evidence>
<feature type="transmembrane region" description="Helical" evidence="14">
    <location>
        <begin position="428"/>
        <end position="447"/>
    </location>
</feature>
<feature type="transmembrane region" description="Helical" evidence="14">
    <location>
        <begin position="319"/>
        <end position="347"/>
    </location>
</feature>
<dbReference type="InterPro" id="IPR003661">
    <property type="entry name" value="HisK_dim/P_dom"/>
</dbReference>
<feature type="transmembrane region" description="Helical" evidence="14">
    <location>
        <begin position="279"/>
        <end position="299"/>
    </location>
</feature>
<evidence type="ECO:0000256" key="3">
    <source>
        <dbReference type="ARBA" id="ARBA00006434"/>
    </source>
</evidence>
<dbReference type="SUPFAM" id="SSF55785">
    <property type="entry name" value="PYP-like sensor domain (PAS domain)"/>
    <property type="match status" value="1"/>
</dbReference>
<dbReference type="RefSeq" id="WP_303549934.1">
    <property type="nucleotide sequence ID" value="NZ_JAUOPG010000004.1"/>
</dbReference>
<evidence type="ECO:0000259" key="15">
    <source>
        <dbReference type="PROSITE" id="PS50109"/>
    </source>
</evidence>
<dbReference type="SUPFAM" id="SSF55874">
    <property type="entry name" value="ATPase domain of HSP90 chaperone/DNA topoisomerase II/histidine kinase"/>
    <property type="match status" value="1"/>
</dbReference>
<feature type="transmembrane region" description="Helical" evidence="14">
    <location>
        <begin position="153"/>
        <end position="171"/>
    </location>
</feature>
<feature type="transmembrane region" description="Helical" evidence="14">
    <location>
        <begin position="183"/>
        <end position="210"/>
    </location>
</feature>
<keyword evidence="8" id="KW-0547">Nucleotide-binding</keyword>
<dbReference type="GO" id="GO:0000155">
    <property type="term" value="F:phosphorelay sensor kinase activity"/>
    <property type="evidence" value="ECO:0007669"/>
    <property type="project" value="InterPro"/>
</dbReference>
<evidence type="ECO:0000256" key="2">
    <source>
        <dbReference type="ARBA" id="ARBA00004141"/>
    </source>
</evidence>
<comment type="similarity">
    <text evidence="3">Belongs to the sodium:solute symporter (SSF) (TC 2.A.21) family.</text>
</comment>
<dbReference type="PROSITE" id="PS50109">
    <property type="entry name" value="HIS_KIN"/>
    <property type="match status" value="1"/>
</dbReference>
<feature type="transmembrane region" description="Helical" evidence="14">
    <location>
        <begin position="38"/>
        <end position="56"/>
    </location>
</feature>
<name>A0AAW7XHD4_9GAMM</name>
<dbReference type="InterPro" id="IPR035965">
    <property type="entry name" value="PAS-like_dom_sf"/>
</dbReference>
<feature type="transmembrane region" description="Helical" evidence="14">
    <location>
        <begin position="6"/>
        <end position="26"/>
    </location>
</feature>
<sequence length="974" mass="107859">MNFSVTELFVIFTAYLFFLFAIAYATERNIIPRRISEHPLIHAVSLGTYASVWTFYGSFGMIEQSGMLFLASYLGATAAFFLAPVLFTPIFTITNRYKLSSLADLFAFRFRSALVGTITTLLLFCAILPLLSIQIQAVSSSLNVLNRNVPSPQIAAAFCTLIALFAILFGTRHPSLRARNRGLVVAMATSSVIKLLVLLGVALYVLFAVFNGPTDLHTWITERPVIIDRLLKSSDGESWRTLLLTFFAAAIVMPHMFHMAFTENRTTETLRKASWGMPLYLFGMAACIPIIVWGGYKIGVTDHSSFLMLYLGRALESDIIIIAVLIGGLTAASGIIIVTAISMASMLQNHVILPLIKTPDNIKFYDLILWMRRILIILVVSCGYFFYIAAGNSQQLHMLGLSSSIAFLQFLPGLLATLFWLGANRIGLICGLIVGMFSWAVTTFYPLLSAGQKLNSSLEAVDWQSSAIVSLLLNILVFVAVSRITRTSPEERRAAEACLANAFVTPEGLARPAFETKDIIRLLSPKLGEAAARRELRHAIRRLNLTTDQLAPLDMLRLRNTLEQNLSALIGPIEAATLLEPLSKQPSRTGDFPARDIHFLESHLETYQAKLSGLAAELDELRRYHRTTLEKLPIGACTVSPSQQILFWNNEIATLTQLTPMDVSDLVLSELPQPWCEVLPAFISQEENHLTEVHIRLRDQDYYLTLHKSHLSDNPDSSIVLLVEDETSHHLLAEKLTHSERLASIGRFAAGVAHEIGNPITGIACLAQNLPLETDQPEVLETGDQIVEQTRRINRIVQSLIRFARTGQSIGDIQLERLRLADCVEEAIHLVSLDSHAKQQNFFRDIPNNLHLEADPQLITQVLVNLLNNACDASPIQGAIWVHAEQQDQQIILSITDEGTGIDDSIKAKLFEPFFTTKDPGKGTGLGLPLVYNIITEHYGSIEIISPANQQLRNGTQVIITLPGLQSDSAEPHV</sequence>
<keyword evidence="7 14" id="KW-0812">Transmembrane</keyword>
<evidence type="ECO:0000313" key="17">
    <source>
        <dbReference type="Proteomes" id="UP001169862"/>
    </source>
</evidence>
<dbReference type="GO" id="GO:0005524">
    <property type="term" value="F:ATP binding"/>
    <property type="evidence" value="ECO:0007669"/>
    <property type="project" value="UniProtKB-KW"/>
</dbReference>
<evidence type="ECO:0000313" key="16">
    <source>
        <dbReference type="EMBL" id="MDO6453636.1"/>
    </source>
</evidence>
<dbReference type="PANTHER" id="PTHR43065">
    <property type="entry name" value="SENSOR HISTIDINE KINASE"/>
    <property type="match status" value="1"/>
</dbReference>
<dbReference type="InterPro" id="IPR001734">
    <property type="entry name" value="Na/solute_symporter"/>
</dbReference>
<dbReference type="Pfam" id="PF02518">
    <property type="entry name" value="HATPase_c"/>
    <property type="match status" value="1"/>
</dbReference>
<dbReference type="Proteomes" id="UP001169862">
    <property type="component" value="Unassembled WGS sequence"/>
</dbReference>
<feature type="domain" description="Histidine kinase" evidence="15">
    <location>
        <begin position="751"/>
        <end position="966"/>
    </location>
</feature>
<dbReference type="SMART" id="SM00388">
    <property type="entry name" value="HisKA"/>
    <property type="match status" value="1"/>
</dbReference>
<feature type="transmembrane region" description="Helical" evidence="14">
    <location>
        <begin position="396"/>
        <end position="421"/>
    </location>
</feature>
<evidence type="ECO:0000256" key="10">
    <source>
        <dbReference type="ARBA" id="ARBA00022840"/>
    </source>
</evidence>
<feature type="transmembrane region" description="Helical" evidence="14">
    <location>
        <begin position="113"/>
        <end position="133"/>
    </location>
</feature>
<dbReference type="PRINTS" id="PR00344">
    <property type="entry name" value="BCTRLSENSOR"/>
</dbReference>
<organism evidence="16 17">
    <name type="scientific">Neptunomonas phycophila</name>
    <dbReference type="NCBI Taxonomy" id="1572645"/>
    <lineage>
        <taxon>Bacteria</taxon>
        <taxon>Pseudomonadati</taxon>
        <taxon>Pseudomonadota</taxon>
        <taxon>Gammaproteobacteria</taxon>
        <taxon>Oceanospirillales</taxon>
        <taxon>Oceanospirillaceae</taxon>
        <taxon>Neptunomonas</taxon>
    </lineage>
</organism>
<dbReference type="PANTHER" id="PTHR43065:SF10">
    <property type="entry name" value="PEROXIDE STRESS-ACTIVATED HISTIDINE KINASE MAK3"/>
    <property type="match status" value="1"/>
</dbReference>
<dbReference type="PROSITE" id="PS50283">
    <property type="entry name" value="NA_SOLUT_SYMP_3"/>
    <property type="match status" value="1"/>
</dbReference>
<dbReference type="Pfam" id="PF00512">
    <property type="entry name" value="HisKA"/>
    <property type="match status" value="1"/>
</dbReference>
<evidence type="ECO:0000256" key="12">
    <source>
        <dbReference type="ARBA" id="ARBA00023012"/>
    </source>
</evidence>
<reference evidence="16" key="1">
    <citation type="submission" date="2023-07" db="EMBL/GenBank/DDBJ databases">
        <title>Genome content predicts the carbon catabolic preferences of heterotrophic bacteria.</title>
        <authorList>
            <person name="Gralka M."/>
        </authorList>
    </citation>
    <scope>NUCLEOTIDE SEQUENCE</scope>
    <source>
        <strain evidence="16">I2M16</strain>
    </source>
</reference>
<evidence type="ECO:0000256" key="1">
    <source>
        <dbReference type="ARBA" id="ARBA00000085"/>
    </source>
</evidence>
<evidence type="ECO:0000256" key="14">
    <source>
        <dbReference type="SAM" id="Phobius"/>
    </source>
</evidence>
<evidence type="ECO:0000256" key="13">
    <source>
        <dbReference type="ARBA" id="ARBA00023136"/>
    </source>
</evidence>
<keyword evidence="13 14" id="KW-0472">Membrane</keyword>
<dbReference type="InterPro" id="IPR036097">
    <property type="entry name" value="HisK_dim/P_sf"/>
</dbReference>
<evidence type="ECO:0000256" key="5">
    <source>
        <dbReference type="ARBA" id="ARBA00022553"/>
    </source>
</evidence>
<dbReference type="Gene3D" id="1.20.1730.10">
    <property type="entry name" value="Sodium/glucose cotransporter"/>
    <property type="match status" value="1"/>
</dbReference>